<gene>
    <name evidence="1" type="ORF">H9830_15050</name>
</gene>
<dbReference type="EMBL" id="DXDC01000458">
    <property type="protein sequence ID" value="HIY67580.1"/>
    <property type="molecule type" value="Genomic_DNA"/>
</dbReference>
<evidence type="ECO:0000313" key="1">
    <source>
        <dbReference type="EMBL" id="HIY67580.1"/>
    </source>
</evidence>
<reference evidence="1" key="2">
    <citation type="submission" date="2021-04" db="EMBL/GenBank/DDBJ databases">
        <authorList>
            <person name="Gilroy R."/>
        </authorList>
    </citation>
    <scope>NUCLEOTIDE SEQUENCE</scope>
    <source>
        <strain evidence="1">ChiGjej1B1-98</strain>
    </source>
</reference>
<comment type="caution">
    <text evidence="1">The sequence shown here is derived from an EMBL/GenBank/DDBJ whole genome shotgun (WGS) entry which is preliminary data.</text>
</comment>
<reference evidence="1" key="1">
    <citation type="journal article" date="2021" name="PeerJ">
        <title>Extensive microbial diversity within the chicken gut microbiome revealed by metagenomics and culture.</title>
        <authorList>
            <person name="Gilroy R."/>
            <person name="Ravi A."/>
            <person name="Getino M."/>
            <person name="Pursley I."/>
            <person name="Horton D.L."/>
            <person name="Alikhan N.F."/>
            <person name="Baker D."/>
            <person name="Gharbi K."/>
            <person name="Hall N."/>
            <person name="Watson M."/>
            <person name="Adriaenssens E.M."/>
            <person name="Foster-Nyarko E."/>
            <person name="Jarju S."/>
            <person name="Secka A."/>
            <person name="Antonio M."/>
            <person name="Oren A."/>
            <person name="Chaudhuri R.R."/>
            <person name="La Ragione R."/>
            <person name="Hildebrand F."/>
            <person name="Pallen M.J."/>
        </authorList>
    </citation>
    <scope>NUCLEOTIDE SEQUENCE</scope>
    <source>
        <strain evidence="1">ChiGjej1B1-98</strain>
    </source>
</reference>
<organism evidence="1 2">
    <name type="scientific">Candidatus Agrococcus pullicola</name>
    <dbReference type="NCBI Taxonomy" id="2838429"/>
    <lineage>
        <taxon>Bacteria</taxon>
        <taxon>Bacillati</taxon>
        <taxon>Actinomycetota</taxon>
        <taxon>Actinomycetes</taxon>
        <taxon>Micrococcales</taxon>
        <taxon>Microbacteriaceae</taxon>
        <taxon>Agrococcus</taxon>
    </lineage>
</organism>
<accession>A0A9D2CBK3</accession>
<dbReference type="SUPFAM" id="SSF109604">
    <property type="entry name" value="HD-domain/PDEase-like"/>
    <property type="match status" value="1"/>
</dbReference>
<protein>
    <submittedName>
        <fullName evidence="1">Phosphohydrolase</fullName>
    </submittedName>
</protein>
<dbReference type="AlphaFoldDB" id="A0A9D2CBK3"/>
<dbReference type="Gene3D" id="1.10.3210.10">
    <property type="entry name" value="Hypothetical protein af1432"/>
    <property type="match status" value="1"/>
</dbReference>
<dbReference type="Proteomes" id="UP000824005">
    <property type="component" value="Unassembled WGS sequence"/>
</dbReference>
<evidence type="ECO:0000313" key="2">
    <source>
        <dbReference type="Proteomes" id="UP000824005"/>
    </source>
</evidence>
<proteinExistence type="predicted"/>
<sequence length="179" mass="20133">MENPALSRAILIAARTFDGETDRQGDPYVAHAIRVMLDVEGDDAKIVALLHDTLEWGSLTWNELRDAGFSSRVLGAIDAMTDREGETLSEQISRIRSNPLALRVKIADIRDNSQKWRTSRMDPETRDQMMSKYRDTAELLGTTLHAIRKRSPELDSLVRRRDVSTVPGGIEDSSAVRKQ</sequence>
<name>A0A9D2CBK3_9MICO</name>